<feature type="domain" description="SH3b" evidence="3">
    <location>
        <begin position="471"/>
        <end position="538"/>
    </location>
</feature>
<organism evidence="4 5">
    <name type="scientific">Acidaminococcus fermentans</name>
    <dbReference type="NCBI Taxonomy" id="905"/>
    <lineage>
        <taxon>Bacteria</taxon>
        <taxon>Bacillati</taxon>
        <taxon>Bacillota</taxon>
        <taxon>Negativicutes</taxon>
        <taxon>Acidaminococcales</taxon>
        <taxon>Acidaminococcaceae</taxon>
        <taxon>Acidaminococcus</taxon>
    </lineage>
</organism>
<keyword evidence="2" id="KW-0732">Signal</keyword>
<accession>A0A1H2ZFP4</accession>
<dbReference type="SMART" id="SM00287">
    <property type="entry name" value="SH3b"/>
    <property type="match status" value="2"/>
</dbReference>
<feature type="signal peptide" evidence="2">
    <location>
        <begin position="1"/>
        <end position="24"/>
    </location>
</feature>
<dbReference type="PROSITE" id="PS51781">
    <property type="entry name" value="SH3B"/>
    <property type="match status" value="2"/>
</dbReference>
<comment type="caution">
    <text evidence="4">The sequence shown here is derived from an EMBL/GenBank/DDBJ whole genome shotgun (WGS) entry which is preliminary data.</text>
</comment>
<dbReference type="AlphaFoldDB" id="A0A1H2ZFP4"/>
<evidence type="ECO:0000256" key="2">
    <source>
        <dbReference type="SAM" id="SignalP"/>
    </source>
</evidence>
<proteinExistence type="predicted"/>
<dbReference type="InterPro" id="IPR052354">
    <property type="entry name" value="Cell_Wall_Dynamics_Protein"/>
</dbReference>
<feature type="region of interest" description="Disordered" evidence="1">
    <location>
        <begin position="195"/>
        <end position="245"/>
    </location>
</feature>
<dbReference type="PANTHER" id="PTHR34408:SF1">
    <property type="entry name" value="GLYCOSYL HYDROLASE FAMILY 19 DOMAIN-CONTAINING PROTEIN HI_1415"/>
    <property type="match status" value="1"/>
</dbReference>
<protein>
    <submittedName>
        <fullName evidence="4">SH3 domain-containing protein</fullName>
    </submittedName>
</protein>
<dbReference type="InterPro" id="IPR003646">
    <property type="entry name" value="SH3-like_bac-type"/>
</dbReference>
<evidence type="ECO:0000256" key="1">
    <source>
        <dbReference type="SAM" id="MobiDB-lite"/>
    </source>
</evidence>
<dbReference type="EMBL" id="FNOP01000014">
    <property type="protein sequence ID" value="SDX15808.1"/>
    <property type="molecule type" value="Genomic_DNA"/>
</dbReference>
<feature type="region of interest" description="Disordered" evidence="1">
    <location>
        <begin position="275"/>
        <end position="330"/>
    </location>
</feature>
<dbReference type="RefSeq" id="WP_143025779.1">
    <property type="nucleotide sequence ID" value="NZ_FNOP01000014.1"/>
</dbReference>
<name>A0A1H2ZFP4_ACIFE</name>
<evidence type="ECO:0000259" key="3">
    <source>
        <dbReference type="PROSITE" id="PS51781"/>
    </source>
</evidence>
<evidence type="ECO:0000313" key="5">
    <source>
        <dbReference type="Proteomes" id="UP000182379"/>
    </source>
</evidence>
<feature type="chain" id="PRO_5038989453" evidence="2">
    <location>
        <begin position="25"/>
        <end position="610"/>
    </location>
</feature>
<sequence length="610" mass="64166">MLKKTCAVLMSCLVLGATTVPVWTAEASVSVKTLSRTENKVTVECPQVSGGSRSADDKINRALSSQVASFVSEASTLGGGKVHYDVHRSDEDLVSFTLVMTPNMGVEESVGMTFDRKTGELRPLSYYYTKDQLAGLAQNGLQYLYDVDPAKLQTLPDTYYVDRDGSLIGVYHAGAVLDKSEGEIEINLSVAGMDEEGNVTEAPIDHGSSAPAETENASSQGTAVSGAAKPVETADGTGESTGQGLARIRARLAAKEKAQDEAKAKADAKARAKAEKAAKAKAEEQARLEAQAKAEAQARAEARARARAEAKARADEEARKEAAQAAKARKAEKKRAAEAAAGSLTVAKGVEAAGKTAAAKPAVPETKPEGVKEQAPARPMTVKEKVAAIQAQEAREEAAREEARMKELVAIKEAAEKRAAEEKARREAEERAAEEARRQAEAEAEVERQAEAQRQAEAARAAAAALDTDVSGAGVITGSDVRMRDGAGLDSGVIGVFSQGESVEVLGSTRADGMTWYKVSRSDGSTGYVAADYCSLGSGDSSSSSTGTITGTDVRMRASYSTDSDVLGYFDNGETVTLLDDVTSGGQRWLKVQRSDGSVGWVSADFCVEN</sequence>
<dbReference type="Proteomes" id="UP000182379">
    <property type="component" value="Unassembled WGS sequence"/>
</dbReference>
<dbReference type="Pfam" id="PF08239">
    <property type="entry name" value="SH3_3"/>
    <property type="match status" value="2"/>
</dbReference>
<feature type="compositionally biased region" description="Basic and acidic residues" evidence="1">
    <location>
        <begin position="421"/>
        <end position="451"/>
    </location>
</feature>
<reference evidence="4 5" key="1">
    <citation type="submission" date="2016-10" db="EMBL/GenBank/DDBJ databases">
        <authorList>
            <person name="Varghese N."/>
            <person name="Submissions S."/>
        </authorList>
    </citation>
    <scope>NUCLEOTIDE SEQUENCE [LARGE SCALE GENOMIC DNA]</scope>
    <source>
        <strain evidence="4 5">WCC6</strain>
    </source>
</reference>
<evidence type="ECO:0000313" key="4">
    <source>
        <dbReference type="EMBL" id="SDX15808.1"/>
    </source>
</evidence>
<feature type="region of interest" description="Disordered" evidence="1">
    <location>
        <begin position="356"/>
        <end position="379"/>
    </location>
</feature>
<dbReference type="Gene3D" id="2.30.30.40">
    <property type="entry name" value="SH3 Domains"/>
    <property type="match status" value="2"/>
</dbReference>
<dbReference type="PANTHER" id="PTHR34408">
    <property type="entry name" value="FAMILY PROTEIN, PUTATIVE-RELATED"/>
    <property type="match status" value="1"/>
</dbReference>
<feature type="compositionally biased region" description="Basic and acidic residues" evidence="1">
    <location>
        <begin position="275"/>
        <end position="322"/>
    </location>
</feature>
<feature type="region of interest" description="Disordered" evidence="1">
    <location>
        <begin position="421"/>
        <end position="454"/>
    </location>
</feature>
<feature type="domain" description="SH3b" evidence="3">
    <location>
        <begin position="544"/>
        <end position="610"/>
    </location>
</feature>
<gene>
    <name evidence="4" type="ORF">SAMN05216495_11465</name>
</gene>